<name>A0A6J6FF26_9ZZZZ</name>
<dbReference type="InterPro" id="IPR002347">
    <property type="entry name" value="SDR_fam"/>
</dbReference>
<dbReference type="InterPro" id="IPR003560">
    <property type="entry name" value="DHB_DH"/>
</dbReference>
<dbReference type="SMART" id="SM00822">
    <property type="entry name" value="PKS_KR"/>
    <property type="match status" value="1"/>
</dbReference>
<accession>A0A6J6FF26</accession>
<comment type="similarity">
    <text evidence="1">Belongs to the short-chain dehydrogenases/reductases (SDR) family.</text>
</comment>
<dbReference type="GO" id="GO:0016020">
    <property type="term" value="C:membrane"/>
    <property type="evidence" value="ECO:0007669"/>
    <property type="project" value="TreeGrafter"/>
</dbReference>
<dbReference type="EMBL" id="CAEZUE010000002">
    <property type="protein sequence ID" value="CAB4583098.1"/>
    <property type="molecule type" value="Genomic_DNA"/>
</dbReference>
<dbReference type="GO" id="GO:0008667">
    <property type="term" value="F:2,3-dihydro-2,3-dihydroxybenzoate dehydrogenase activity"/>
    <property type="evidence" value="ECO:0007669"/>
    <property type="project" value="InterPro"/>
</dbReference>
<dbReference type="InterPro" id="IPR036291">
    <property type="entry name" value="NAD(P)-bd_dom_sf"/>
</dbReference>
<proteinExistence type="inferred from homology"/>
<dbReference type="AlphaFoldDB" id="A0A6J6FF26"/>
<protein>
    <submittedName>
        <fullName evidence="4">Unannotated protein</fullName>
    </submittedName>
</protein>
<dbReference type="PRINTS" id="PR01397">
    <property type="entry name" value="DHBDHDRGNASE"/>
</dbReference>
<dbReference type="PANTHER" id="PTHR44196:SF1">
    <property type="entry name" value="DEHYDROGENASE_REDUCTASE SDR FAMILY MEMBER 7B"/>
    <property type="match status" value="1"/>
</dbReference>
<organism evidence="4">
    <name type="scientific">freshwater metagenome</name>
    <dbReference type="NCBI Taxonomy" id="449393"/>
    <lineage>
        <taxon>unclassified sequences</taxon>
        <taxon>metagenomes</taxon>
        <taxon>ecological metagenomes</taxon>
    </lineage>
</organism>
<dbReference type="InterPro" id="IPR057326">
    <property type="entry name" value="KR_dom"/>
</dbReference>
<evidence type="ECO:0000256" key="2">
    <source>
        <dbReference type="ARBA" id="ARBA00023002"/>
    </source>
</evidence>
<reference evidence="4" key="1">
    <citation type="submission" date="2020-05" db="EMBL/GenBank/DDBJ databases">
        <authorList>
            <person name="Chiriac C."/>
            <person name="Salcher M."/>
            <person name="Ghai R."/>
            <person name="Kavagutti S V."/>
        </authorList>
    </citation>
    <scope>NUCLEOTIDE SEQUENCE</scope>
</reference>
<dbReference type="GO" id="GO:0019290">
    <property type="term" value="P:siderophore biosynthetic process"/>
    <property type="evidence" value="ECO:0007669"/>
    <property type="project" value="InterPro"/>
</dbReference>
<gene>
    <name evidence="4" type="ORF">UFOPK1788_00027</name>
</gene>
<dbReference type="SUPFAM" id="SSF51735">
    <property type="entry name" value="NAD(P)-binding Rossmann-fold domains"/>
    <property type="match status" value="1"/>
</dbReference>
<evidence type="ECO:0000256" key="1">
    <source>
        <dbReference type="ARBA" id="ARBA00006484"/>
    </source>
</evidence>
<feature type="domain" description="Ketoreductase" evidence="3">
    <location>
        <begin position="7"/>
        <end position="182"/>
    </location>
</feature>
<keyword evidence="2" id="KW-0560">Oxidoreductase</keyword>
<evidence type="ECO:0000259" key="3">
    <source>
        <dbReference type="SMART" id="SM00822"/>
    </source>
</evidence>
<dbReference type="Gene3D" id="3.40.50.720">
    <property type="entry name" value="NAD(P)-binding Rossmann-like Domain"/>
    <property type="match status" value="1"/>
</dbReference>
<dbReference type="Pfam" id="PF00106">
    <property type="entry name" value="adh_short"/>
    <property type="match status" value="1"/>
</dbReference>
<evidence type="ECO:0000313" key="4">
    <source>
        <dbReference type="EMBL" id="CAB4583098.1"/>
    </source>
</evidence>
<dbReference type="PANTHER" id="PTHR44196">
    <property type="entry name" value="DEHYDROGENASE/REDUCTASE SDR FAMILY MEMBER 7B"/>
    <property type="match status" value="1"/>
</dbReference>
<sequence length="229" mass="23269">MGDMNGKTVVVIGASGVLGGLISEALAERGARVVASAHSAAGMLKAASVAETVLPLDIADEASIKEFSSALRDEVESIDGIVIATGVAAFGPMAETPADVVSQVMAVNATGPISVITHLLPLCREGGESFVLTLSGKIAEIPTAGLAAYSAAKSALYAYSGAAGREIRRGGVRWVDARPGHTETGFADRSIHGAAPDFGQGMEPRVAAERIVQGIADGERDLPSTAFVV</sequence>